<evidence type="ECO:0000313" key="1">
    <source>
        <dbReference type="EMBL" id="PAV59120.1"/>
    </source>
</evidence>
<gene>
    <name evidence="1" type="ORF">WR25_10801</name>
</gene>
<dbReference type="EMBL" id="LIAE01010543">
    <property type="protein sequence ID" value="PAV59120.1"/>
    <property type="molecule type" value="Genomic_DNA"/>
</dbReference>
<dbReference type="AlphaFoldDB" id="A0A2A2JBG7"/>
<proteinExistence type="predicted"/>
<evidence type="ECO:0000313" key="2">
    <source>
        <dbReference type="Proteomes" id="UP000218231"/>
    </source>
</evidence>
<accession>A0A2A2JBG7</accession>
<name>A0A2A2JBG7_9BILA</name>
<sequence>MLSKSKGALKTIFSVGKTIRSLRLLAGSMSLLSTPGVSGRRYDRSFVMGFSPLKRELPGMSVVENDSTAVFCVGDLVSVLLCKKIGLKIDLHRFFELKS</sequence>
<dbReference type="Proteomes" id="UP000218231">
    <property type="component" value="Unassembled WGS sequence"/>
</dbReference>
<reference evidence="1 2" key="1">
    <citation type="journal article" date="2017" name="Curr. Biol.">
        <title>Genome architecture and evolution of a unichromosomal asexual nematode.</title>
        <authorList>
            <person name="Fradin H."/>
            <person name="Zegar C."/>
            <person name="Gutwein M."/>
            <person name="Lucas J."/>
            <person name="Kovtun M."/>
            <person name="Corcoran D."/>
            <person name="Baugh L.R."/>
            <person name="Kiontke K."/>
            <person name="Gunsalus K."/>
            <person name="Fitch D.H."/>
            <person name="Piano F."/>
        </authorList>
    </citation>
    <scope>NUCLEOTIDE SEQUENCE [LARGE SCALE GENOMIC DNA]</scope>
    <source>
        <strain evidence="1">PF1309</strain>
    </source>
</reference>
<keyword evidence="2" id="KW-1185">Reference proteome</keyword>
<comment type="caution">
    <text evidence="1">The sequence shown here is derived from an EMBL/GenBank/DDBJ whole genome shotgun (WGS) entry which is preliminary data.</text>
</comment>
<protein>
    <submittedName>
        <fullName evidence="1">Uncharacterized protein</fullName>
    </submittedName>
</protein>
<organism evidence="1 2">
    <name type="scientific">Diploscapter pachys</name>
    <dbReference type="NCBI Taxonomy" id="2018661"/>
    <lineage>
        <taxon>Eukaryota</taxon>
        <taxon>Metazoa</taxon>
        <taxon>Ecdysozoa</taxon>
        <taxon>Nematoda</taxon>
        <taxon>Chromadorea</taxon>
        <taxon>Rhabditida</taxon>
        <taxon>Rhabditina</taxon>
        <taxon>Rhabditomorpha</taxon>
        <taxon>Rhabditoidea</taxon>
        <taxon>Rhabditidae</taxon>
        <taxon>Diploscapter</taxon>
    </lineage>
</organism>